<dbReference type="PANTHER" id="PTHR14490:SF5">
    <property type="entry name" value="PROTEIN KRI1 HOMOLOG"/>
    <property type="match status" value="1"/>
</dbReference>
<feature type="compositionally biased region" description="Basic residues" evidence="2">
    <location>
        <begin position="490"/>
        <end position="501"/>
    </location>
</feature>
<dbReference type="GO" id="GO:0005730">
    <property type="term" value="C:nucleolus"/>
    <property type="evidence" value="ECO:0007669"/>
    <property type="project" value="TreeGrafter"/>
</dbReference>
<feature type="region of interest" description="Disordered" evidence="2">
    <location>
        <begin position="318"/>
        <end position="379"/>
    </location>
</feature>
<dbReference type="GeneID" id="91090355"/>
<protein>
    <submittedName>
        <fullName evidence="3">Uncharacterized protein</fullName>
    </submittedName>
</protein>
<dbReference type="EMBL" id="CP143791">
    <property type="protein sequence ID" value="WVN90902.1"/>
    <property type="molecule type" value="Genomic_DNA"/>
</dbReference>
<dbReference type="OrthoDB" id="10252032at2759"/>
<reference evidence="3" key="3">
    <citation type="submission" date="2024-01" db="EMBL/GenBank/DDBJ databases">
        <authorList>
            <person name="Coelho M.A."/>
            <person name="David-Palma M."/>
            <person name="Shea T."/>
            <person name="Sun S."/>
            <person name="Cuomo C.A."/>
            <person name="Heitman J."/>
        </authorList>
    </citation>
    <scope>NUCLEOTIDE SEQUENCE</scope>
    <source>
        <strain evidence="3">CBS 7841</strain>
    </source>
</reference>
<accession>A0A1E3IVJ9</accession>
<name>A0A1E3IVJ9_9TREE</name>
<feature type="compositionally biased region" description="Polar residues" evidence="2">
    <location>
        <begin position="682"/>
        <end position="691"/>
    </location>
</feature>
<feature type="compositionally biased region" description="Basic and acidic residues" evidence="2">
    <location>
        <begin position="632"/>
        <end position="665"/>
    </location>
</feature>
<evidence type="ECO:0000313" key="4">
    <source>
        <dbReference type="Proteomes" id="UP000094043"/>
    </source>
</evidence>
<comment type="similarity">
    <text evidence="1">Belongs to the KRI1 family.</text>
</comment>
<evidence type="ECO:0000256" key="2">
    <source>
        <dbReference type="SAM" id="MobiDB-lite"/>
    </source>
</evidence>
<dbReference type="Pfam" id="PF12936">
    <property type="entry name" value="Kri1_C"/>
    <property type="match status" value="1"/>
</dbReference>
<reference evidence="3" key="2">
    <citation type="journal article" date="2022" name="Elife">
        <title>Obligate sexual reproduction of a homothallic fungus closely related to the Cryptococcus pathogenic species complex.</title>
        <authorList>
            <person name="Passer A.R."/>
            <person name="Clancey S.A."/>
            <person name="Shea T."/>
            <person name="David-Palma M."/>
            <person name="Averette A.F."/>
            <person name="Boekhout T."/>
            <person name="Porcel B.M."/>
            <person name="Nowrousian M."/>
            <person name="Cuomo C.A."/>
            <person name="Sun S."/>
            <person name="Heitman J."/>
            <person name="Coelho M.A."/>
        </authorList>
    </citation>
    <scope>NUCLEOTIDE SEQUENCE</scope>
    <source>
        <strain evidence="3">CBS 7841</strain>
    </source>
</reference>
<feature type="compositionally biased region" description="Low complexity" evidence="2">
    <location>
        <begin position="8"/>
        <end position="29"/>
    </location>
</feature>
<evidence type="ECO:0000256" key="1">
    <source>
        <dbReference type="ARBA" id="ARBA00007473"/>
    </source>
</evidence>
<feature type="region of interest" description="Disordered" evidence="2">
    <location>
        <begin position="1"/>
        <end position="39"/>
    </location>
</feature>
<dbReference type="PANTHER" id="PTHR14490">
    <property type="entry name" value="ZINC FINGER, ZZ TYPE"/>
    <property type="match status" value="1"/>
</dbReference>
<feature type="compositionally biased region" description="Acidic residues" evidence="2">
    <location>
        <begin position="436"/>
        <end position="450"/>
    </location>
</feature>
<feature type="compositionally biased region" description="Basic and acidic residues" evidence="2">
    <location>
        <begin position="350"/>
        <end position="362"/>
    </location>
</feature>
<dbReference type="VEuPathDB" id="FungiDB:L203_00857"/>
<organism evidence="3 4">
    <name type="scientific">Cryptococcus depauperatus CBS 7841</name>
    <dbReference type="NCBI Taxonomy" id="1295531"/>
    <lineage>
        <taxon>Eukaryota</taxon>
        <taxon>Fungi</taxon>
        <taxon>Dikarya</taxon>
        <taxon>Basidiomycota</taxon>
        <taxon>Agaricomycotina</taxon>
        <taxon>Tremellomycetes</taxon>
        <taxon>Tremellales</taxon>
        <taxon>Cryptococcaceae</taxon>
        <taxon>Cryptococcus</taxon>
    </lineage>
</organism>
<feature type="region of interest" description="Disordered" evidence="2">
    <location>
        <begin position="609"/>
        <end position="742"/>
    </location>
</feature>
<dbReference type="AlphaFoldDB" id="A0A1E3IVJ9"/>
<feature type="compositionally biased region" description="Basic and acidic residues" evidence="2">
    <location>
        <begin position="370"/>
        <end position="379"/>
    </location>
</feature>
<feature type="region of interest" description="Disordered" evidence="2">
    <location>
        <begin position="419"/>
        <end position="501"/>
    </location>
</feature>
<dbReference type="GO" id="GO:0000447">
    <property type="term" value="P:endonucleolytic cleavage in ITS1 to separate SSU-rRNA from 5.8S rRNA and LSU-rRNA from tricistronic rRNA transcript (SSU-rRNA, 5.8S rRNA, LSU-rRNA)"/>
    <property type="evidence" value="ECO:0007669"/>
    <property type="project" value="TreeGrafter"/>
</dbReference>
<evidence type="ECO:0000313" key="3">
    <source>
        <dbReference type="EMBL" id="WVN90902.1"/>
    </source>
</evidence>
<reference evidence="3" key="1">
    <citation type="submission" date="2016-06" db="EMBL/GenBank/DDBJ databases">
        <authorList>
            <person name="Cuomo C."/>
            <person name="Litvintseva A."/>
            <person name="Heitman J."/>
            <person name="Chen Y."/>
            <person name="Sun S."/>
            <person name="Springer D."/>
            <person name="Dromer F."/>
            <person name="Young S."/>
            <person name="Zeng Q."/>
            <person name="Chapman S."/>
            <person name="Gujja S."/>
            <person name="Saif S."/>
            <person name="Birren B."/>
        </authorList>
    </citation>
    <scope>NUCLEOTIDE SEQUENCE</scope>
    <source>
        <strain evidence="3">CBS 7841</strain>
    </source>
</reference>
<dbReference type="RefSeq" id="XP_066071602.1">
    <property type="nucleotide sequence ID" value="XM_066215505.1"/>
</dbReference>
<dbReference type="InterPro" id="IPR024626">
    <property type="entry name" value="Kri1-like_C"/>
</dbReference>
<sequence>MTGKESKSSSSSSGSDTENYSSDYSSSSDDVTEDEDGNELTPALDAAILSTLSKIKKGQGVYDGAKVLEEELKRAQERAEQKGLNLSRTRKMIDKPFFLQDYHRNKLLLGDQDEDEEPLTHVQSEQLLRQEAVNAFHSLVENSDDFDDEFIKKREKDAGDKDQGDQDYREFLLEMGGGEDEVRKLLGMGDQPAVLEILEEEEKGEIELKNRAVLSKVEKEEMEKTKAERHAKKAKNDDDFLMNYILNRGWIDESSKHVPTYDEIVGSTKLSKQPEESVTSYAEATNSHPWGRLDELEDFEDRAEQFETEYNFRFEEPGAATINTHPRDIPSLVRRSDDARKTKRARRAERKAVEKAAQEDGIRRKKKEKRKEMEKHMSDLKHNLEREGVKGIDWIKLENLLDGEWDETIWEKAVGEILAGGRDGSDEGDNEKPTWDDDLGDDYEQNDQDDSFPYNQAETNAENEEEHNPNQDDEGPINMDADFPSDELKSKKKSKKDKKTFKARLRSLSPILQDSSLSISERAVRLKETVASYNALSHEDIIGDMPTRFKYTTAAPASFGLSPAEILLATDEELNQLVSMKTIAPYRKGGIGIQGKGLGKRVRELKDRLKDRRWGEQMSKETRLQGQKRKRDNVEDSQNRQVGSEKGEDREDRTIEGQHEKSEKKRSGKRLGKKERLKLQRTAETIVSNSENVDETPPKESKLENDHATSINHQKATDDESEENSGKKKRRKKRRSANEATI</sequence>
<dbReference type="KEGG" id="cdep:91090355"/>
<feature type="compositionally biased region" description="Acidic residues" evidence="2">
    <location>
        <begin position="461"/>
        <end position="475"/>
    </location>
</feature>
<feature type="compositionally biased region" description="Basic residues" evidence="2">
    <location>
        <begin position="666"/>
        <end position="676"/>
    </location>
</feature>
<dbReference type="InterPro" id="IPR018034">
    <property type="entry name" value="Kri1"/>
</dbReference>
<dbReference type="GO" id="GO:0030686">
    <property type="term" value="C:90S preribosome"/>
    <property type="evidence" value="ECO:0007669"/>
    <property type="project" value="TreeGrafter"/>
</dbReference>
<gene>
    <name evidence="3" type="ORF">L203_106147</name>
</gene>
<feature type="compositionally biased region" description="Basic and acidic residues" evidence="2">
    <location>
        <begin position="696"/>
        <end position="707"/>
    </location>
</feature>
<dbReference type="Proteomes" id="UP000094043">
    <property type="component" value="Chromosome 8"/>
</dbReference>
<proteinExistence type="inferred from homology"/>
<keyword evidence="4" id="KW-1185">Reference proteome</keyword>
<feature type="compositionally biased region" description="Basic and acidic residues" evidence="2">
    <location>
        <begin position="609"/>
        <end position="623"/>
    </location>
</feature>
<dbReference type="Pfam" id="PF05178">
    <property type="entry name" value="Kri1"/>
    <property type="match status" value="1"/>
</dbReference>